<evidence type="ECO:0000313" key="1">
    <source>
        <dbReference type="EMBL" id="GAG44993.1"/>
    </source>
</evidence>
<reference evidence="1" key="1">
    <citation type="journal article" date="2014" name="Front. Microbiol.">
        <title>High frequency of phylogenetically diverse reductive dehalogenase-homologous genes in deep subseafloor sedimentary metagenomes.</title>
        <authorList>
            <person name="Kawai M."/>
            <person name="Futagami T."/>
            <person name="Toyoda A."/>
            <person name="Takaki Y."/>
            <person name="Nishi S."/>
            <person name="Hori S."/>
            <person name="Arai W."/>
            <person name="Tsubouchi T."/>
            <person name="Morono Y."/>
            <person name="Uchiyama I."/>
            <person name="Ito T."/>
            <person name="Fujiyama A."/>
            <person name="Inagaki F."/>
            <person name="Takami H."/>
        </authorList>
    </citation>
    <scope>NUCLEOTIDE SEQUENCE</scope>
    <source>
        <strain evidence="1">Expedition CK06-06</strain>
    </source>
</reference>
<protein>
    <recommendedName>
        <fullName evidence="2">N-acetyl sugar amidotransferase</fullName>
    </recommendedName>
</protein>
<accession>X0Y8G2</accession>
<dbReference type="AlphaFoldDB" id="X0Y8G2"/>
<gene>
    <name evidence="1" type="ORF">S01H1_80077</name>
</gene>
<proteinExistence type="predicted"/>
<comment type="caution">
    <text evidence="1">The sequence shown here is derived from an EMBL/GenBank/DDBJ whole genome shotgun (WGS) entry which is preliminary data.</text>
</comment>
<dbReference type="SUPFAM" id="SSF52402">
    <property type="entry name" value="Adenine nucleotide alpha hydrolases-like"/>
    <property type="match status" value="1"/>
</dbReference>
<name>X0Y8G2_9ZZZZ</name>
<sequence>MRYCTKCVQPDTRPGLVFDSNGVCAACRLQEQASGIDWDERERELRMVASWARRDANGGFDCVVGVSGGKDSYFQALYVKERLGLKALLVNCAPDNITEVGRQNLENLVQHGFDMVSFRPNPQVMRAVTRRAFYEYGNPVKPSEYPLYAVSCRAALEFGIPLVVQGE</sequence>
<evidence type="ECO:0008006" key="2">
    <source>
        <dbReference type="Google" id="ProtNLM"/>
    </source>
</evidence>
<feature type="non-terminal residue" evidence="1">
    <location>
        <position position="167"/>
    </location>
</feature>
<organism evidence="1">
    <name type="scientific">marine sediment metagenome</name>
    <dbReference type="NCBI Taxonomy" id="412755"/>
    <lineage>
        <taxon>unclassified sequences</taxon>
        <taxon>metagenomes</taxon>
        <taxon>ecological metagenomes</taxon>
    </lineage>
</organism>
<dbReference type="EMBL" id="BARS01054038">
    <property type="protein sequence ID" value="GAG44993.1"/>
    <property type="molecule type" value="Genomic_DNA"/>
</dbReference>